<evidence type="ECO:0000313" key="10">
    <source>
        <dbReference type="Proteomes" id="UP001168098"/>
    </source>
</evidence>
<name>A0AA39D8I5_VITRO</name>
<proteinExistence type="inferred from homology"/>
<feature type="transmembrane region" description="Helical" evidence="8">
    <location>
        <begin position="88"/>
        <end position="107"/>
    </location>
</feature>
<feature type="transmembrane region" description="Helical" evidence="8">
    <location>
        <begin position="364"/>
        <end position="382"/>
    </location>
</feature>
<evidence type="ECO:0000256" key="8">
    <source>
        <dbReference type="SAM" id="Phobius"/>
    </source>
</evidence>
<protein>
    <recommendedName>
        <fullName evidence="11">Protein CLT2, chloroplastic</fullName>
    </recommendedName>
</protein>
<comment type="caution">
    <text evidence="9">The sequence shown here is derived from an EMBL/GenBank/DDBJ whole genome shotgun (WGS) entry which is preliminary data.</text>
</comment>
<feature type="transmembrane region" description="Helical" evidence="8">
    <location>
        <begin position="119"/>
        <end position="139"/>
    </location>
</feature>
<evidence type="ECO:0000256" key="2">
    <source>
        <dbReference type="ARBA" id="ARBA00006690"/>
    </source>
</evidence>
<evidence type="ECO:0000256" key="3">
    <source>
        <dbReference type="ARBA" id="ARBA00022448"/>
    </source>
</evidence>
<feature type="transmembrane region" description="Helical" evidence="8">
    <location>
        <begin position="160"/>
        <end position="180"/>
    </location>
</feature>
<evidence type="ECO:0000256" key="6">
    <source>
        <dbReference type="ARBA" id="ARBA00023136"/>
    </source>
</evidence>
<feature type="transmembrane region" description="Helical" evidence="8">
    <location>
        <begin position="338"/>
        <end position="357"/>
    </location>
</feature>
<evidence type="ECO:0000256" key="4">
    <source>
        <dbReference type="ARBA" id="ARBA00022692"/>
    </source>
</evidence>
<comment type="similarity">
    <text evidence="2">Belongs to the CRT-like transporter family.</text>
</comment>
<keyword evidence="5 8" id="KW-1133">Transmembrane helix</keyword>
<feature type="transmembrane region" description="Helical" evidence="8">
    <location>
        <begin position="241"/>
        <end position="264"/>
    </location>
</feature>
<evidence type="ECO:0000313" key="9">
    <source>
        <dbReference type="EMBL" id="KAJ9674050.1"/>
    </source>
</evidence>
<feature type="transmembrane region" description="Helical" evidence="8">
    <location>
        <begin position="186"/>
        <end position="204"/>
    </location>
</feature>
<reference evidence="9 10" key="1">
    <citation type="journal article" date="2023" name="BMC Biotechnol.">
        <title>Vitis rotundifolia cv Carlos genome sequencing.</title>
        <authorList>
            <person name="Huff M."/>
            <person name="Hulse-Kemp A."/>
            <person name="Scheffler B."/>
            <person name="Youngblood R."/>
            <person name="Simpson S."/>
            <person name="Babiker E."/>
            <person name="Staton M."/>
        </authorList>
    </citation>
    <scope>NUCLEOTIDE SEQUENCE [LARGE SCALE GENOMIC DNA]</scope>
    <source>
        <tissue evidence="9">Leaf</tissue>
    </source>
</reference>
<organism evidence="9 10">
    <name type="scientific">Vitis rotundifolia</name>
    <name type="common">Muscadine grape</name>
    <dbReference type="NCBI Taxonomy" id="103349"/>
    <lineage>
        <taxon>Eukaryota</taxon>
        <taxon>Viridiplantae</taxon>
        <taxon>Streptophyta</taxon>
        <taxon>Embryophyta</taxon>
        <taxon>Tracheophyta</taxon>
        <taxon>Spermatophyta</taxon>
        <taxon>Magnoliopsida</taxon>
        <taxon>eudicotyledons</taxon>
        <taxon>Gunneridae</taxon>
        <taxon>Pentapetalae</taxon>
        <taxon>rosids</taxon>
        <taxon>Vitales</taxon>
        <taxon>Vitaceae</taxon>
        <taxon>Viteae</taxon>
        <taxon>Vitis</taxon>
    </lineage>
</organism>
<feature type="transmembrane region" description="Helical" evidence="8">
    <location>
        <begin position="211"/>
        <end position="229"/>
    </location>
</feature>
<gene>
    <name evidence="9" type="ORF">PVL29_023545</name>
</gene>
<comment type="subcellular location">
    <subcellularLocation>
        <location evidence="1">Membrane</location>
        <topology evidence="1">Multi-pass membrane protein</topology>
    </subcellularLocation>
</comment>
<feature type="transmembrane region" description="Helical" evidence="8">
    <location>
        <begin position="394"/>
        <end position="414"/>
    </location>
</feature>
<sequence>MAFSCAASCVLFHVVPPKPLTLHTYTAHLSPFSPLISMHISQNPRYRLHFPFRSRLHGVSSHNSPKTPNFRVRASTDNSQTSSSNTRLVIVCSAVTVILAVVNRVFYKLALVPLKQYPFFLAQFATFGYVAIYFSILYIRYRAGIVTDEMIALPKSRFMAIGFLEALGVASGMASAAMLPGPAIPLLNQTFLVWQLALSTLILGRKYSFSQILGCFLVAAGVVTAVASGSNGDQMLSGIEFIWPALMIASSAFQAGASIIKEFVFVDAATRLKGKLLDIFVVSSFGSGFQALFVLLLLPLLSNFRGIPFPQLPSYLKAGAGCFLNIGSNIPGCDGAPLLPLLYLASNIAFNISLLNLVKISSAVVSSLAAMASVPISIYVLSLPLPYLPQGASLSPFFLFGGVILLLGLLLYNIPQPAKQDP</sequence>
<keyword evidence="10" id="KW-1185">Reference proteome</keyword>
<evidence type="ECO:0000256" key="5">
    <source>
        <dbReference type="ARBA" id="ARBA00022989"/>
    </source>
</evidence>
<feature type="region of interest" description="Disordered" evidence="7">
    <location>
        <begin position="58"/>
        <end position="81"/>
    </location>
</feature>
<dbReference type="EMBL" id="JARBHA010000018">
    <property type="protein sequence ID" value="KAJ9674050.1"/>
    <property type="molecule type" value="Genomic_DNA"/>
</dbReference>
<dbReference type="Proteomes" id="UP001168098">
    <property type="component" value="Unassembled WGS sequence"/>
</dbReference>
<keyword evidence="3" id="KW-0813">Transport</keyword>
<feature type="transmembrane region" description="Helical" evidence="8">
    <location>
        <begin position="276"/>
        <end position="301"/>
    </location>
</feature>
<keyword evidence="6 8" id="KW-0472">Membrane</keyword>
<dbReference type="GO" id="GO:0016020">
    <property type="term" value="C:membrane"/>
    <property type="evidence" value="ECO:0007669"/>
    <property type="project" value="UniProtKB-SubCell"/>
</dbReference>
<accession>A0AA39D8I5</accession>
<dbReference type="InterPro" id="IPR013936">
    <property type="entry name" value="CRT-like"/>
</dbReference>
<evidence type="ECO:0000256" key="7">
    <source>
        <dbReference type="SAM" id="MobiDB-lite"/>
    </source>
</evidence>
<keyword evidence="4 8" id="KW-0812">Transmembrane</keyword>
<evidence type="ECO:0000256" key="1">
    <source>
        <dbReference type="ARBA" id="ARBA00004141"/>
    </source>
</evidence>
<dbReference type="PANTHER" id="PTHR31326:SF1">
    <property type="entry name" value="PROTEIN CLT2, CHLOROPLASTIC"/>
    <property type="match status" value="1"/>
</dbReference>
<dbReference type="Pfam" id="PF08627">
    <property type="entry name" value="CRT-like"/>
    <property type="match status" value="1"/>
</dbReference>
<dbReference type="PANTHER" id="PTHR31326">
    <property type="entry name" value="PROTEIN CLT2, CHLOROPLASTIC"/>
    <property type="match status" value="1"/>
</dbReference>
<dbReference type="AlphaFoldDB" id="A0AA39D8I5"/>
<evidence type="ECO:0008006" key="11">
    <source>
        <dbReference type="Google" id="ProtNLM"/>
    </source>
</evidence>